<name>A0A1F6NKE0_9BACT</name>
<organism evidence="3 4">
    <name type="scientific">Candidatus Magasanikbacteria bacterium RIFOXYA2_FULL_44_8</name>
    <dbReference type="NCBI Taxonomy" id="1798696"/>
    <lineage>
        <taxon>Bacteria</taxon>
        <taxon>Candidatus Magasanikiibacteriota</taxon>
    </lineage>
</organism>
<accession>A0A1F6NKE0</accession>
<dbReference type="Proteomes" id="UP000177803">
    <property type="component" value="Unassembled WGS sequence"/>
</dbReference>
<evidence type="ECO:0000256" key="2">
    <source>
        <dbReference type="SAM" id="Phobius"/>
    </source>
</evidence>
<proteinExistence type="predicted"/>
<comment type="caution">
    <text evidence="3">The sequence shown here is derived from an EMBL/GenBank/DDBJ whole genome shotgun (WGS) entry which is preliminary data.</text>
</comment>
<protein>
    <submittedName>
        <fullName evidence="3">Uncharacterized protein</fullName>
    </submittedName>
</protein>
<feature type="transmembrane region" description="Helical" evidence="2">
    <location>
        <begin position="71"/>
        <end position="96"/>
    </location>
</feature>
<keyword evidence="2" id="KW-0812">Transmembrane</keyword>
<evidence type="ECO:0000256" key="1">
    <source>
        <dbReference type="SAM" id="MobiDB-lite"/>
    </source>
</evidence>
<evidence type="ECO:0000313" key="4">
    <source>
        <dbReference type="Proteomes" id="UP000177803"/>
    </source>
</evidence>
<sequence length="152" mass="17201">MFRHKGEVIASEKNQSEPSVVKDKSVDSKIEEKLPTVKKEFTVQTVGELLEKNLKWSQIIYEQNRRINRKLVWMAVMSWIKVGLVLAVVAVSAWFLPPLLGNVIGQYQSLLGGEIDSGLKAGRNANNQMLEKLFQLLPINSAQQEQIKTILK</sequence>
<dbReference type="AlphaFoldDB" id="A0A1F6NKE0"/>
<evidence type="ECO:0000313" key="3">
    <source>
        <dbReference type="EMBL" id="OGH84349.1"/>
    </source>
</evidence>
<feature type="region of interest" description="Disordered" evidence="1">
    <location>
        <begin position="1"/>
        <end position="22"/>
    </location>
</feature>
<reference evidence="3 4" key="1">
    <citation type="journal article" date="2016" name="Nat. Commun.">
        <title>Thousands of microbial genomes shed light on interconnected biogeochemical processes in an aquifer system.</title>
        <authorList>
            <person name="Anantharaman K."/>
            <person name="Brown C.T."/>
            <person name="Hug L.A."/>
            <person name="Sharon I."/>
            <person name="Castelle C.J."/>
            <person name="Probst A.J."/>
            <person name="Thomas B.C."/>
            <person name="Singh A."/>
            <person name="Wilkins M.J."/>
            <person name="Karaoz U."/>
            <person name="Brodie E.L."/>
            <person name="Williams K.H."/>
            <person name="Hubbard S.S."/>
            <person name="Banfield J.F."/>
        </authorList>
    </citation>
    <scope>NUCLEOTIDE SEQUENCE [LARGE SCALE GENOMIC DNA]</scope>
</reference>
<dbReference type="EMBL" id="MFQR01000027">
    <property type="protein sequence ID" value="OGH84349.1"/>
    <property type="molecule type" value="Genomic_DNA"/>
</dbReference>
<keyword evidence="2" id="KW-0472">Membrane</keyword>
<keyword evidence="2" id="KW-1133">Transmembrane helix</keyword>
<gene>
    <name evidence="3" type="ORF">A2261_02885</name>
</gene>